<dbReference type="InterPro" id="IPR013833">
    <property type="entry name" value="Cyt_c_oxidase_su3_a-hlx"/>
</dbReference>
<dbReference type="EC" id="1.9.3.1" evidence="10"/>
<dbReference type="GO" id="GO:0004129">
    <property type="term" value="F:cytochrome-c oxidase activity"/>
    <property type="evidence" value="ECO:0007669"/>
    <property type="project" value="InterPro"/>
</dbReference>
<evidence type="ECO:0000256" key="7">
    <source>
        <dbReference type="SAM" id="MobiDB-lite"/>
    </source>
</evidence>
<evidence type="ECO:0000256" key="2">
    <source>
        <dbReference type="ARBA" id="ARBA00010581"/>
    </source>
</evidence>
<dbReference type="PROSITE" id="PS50253">
    <property type="entry name" value="COX3"/>
    <property type="match status" value="1"/>
</dbReference>
<evidence type="ECO:0000259" key="9">
    <source>
        <dbReference type="PROSITE" id="PS50253"/>
    </source>
</evidence>
<dbReference type="EMBL" id="BEHT01000008">
    <property type="protein sequence ID" value="GBC98272.1"/>
    <property type="molecule type" value="Genomic_DNA"/>
</dbReference>
<evidence type="ECO:0000313" key="10">
    <source>
        <dbReference type="EMBL" id="GBC98272.1"/>
    </source>
</evidence>
<name>A0A2H5XAQ4_9BACT</name>
<dbReference type="Pfam" id="PF00510">
    <property type="entry name" value="COX3"/>
    <property type="match status" value="1"/>
</dbReference>
<evidence type="ECO:0000256" key="1">
    <source>
        <dbReference type="ARBA" id="ARBA00004141"/>
    </source>
</evidence>
<feature type="region of interest" description="Disordered" evidence="7">
    <location>
        <begin position="16"/>
        <end position="35"/>
    </location>
</feature>
<comment type="subcellular location">
    <subcellularLocation>
        <location evidence="6">Cell membrane</location>
        <topology evidence="6">Multi-pass membrane protein</topology>
    </subcellularLocation>
    <subcellularLocation>
        <location evidence="1">Membrane</location>
        <topology evidence="1">Multi-pass membrane protein</topology>
    </subcellularLocation>
</comment>
<dbReference type="Gene3D" id="1.20.120.80">
    <property type="entry name" value="Cytochrome c oxidase, subunit III, four-helix bundle"/>
    <property type="match status" value="1"/>
</dbReference>
<proteinExistence type="inferred from homology"/>
<dbReference type="GO" id="GO:0019646">
    <property type="term" value="P:aerobic electron transport chain"/>
    <property type="evidence" value="ECO:0007669"/>
    <property type="project" value="InterPro"/>
</dbReference>
<dbReference type="SUPFAM" id="SSF81452">
    <property type="entry name" value="Cytochrome c oxidase subunit III-like"/>
    <property type="match status" value="1"/>
</dbReference>
<protein>
    <submittedName>
        <fullName evidence="10">Cytochrome c oxidase subunit 3</fullName>
        <ecNumber evidence="10">1.9.3.1</ecNumber>
    </submittedName>
</protein>
<organism evidence="10 11">
    <name type="scientific">Candidatus Fervidibacter japonicus</name>
    <dbReference type="NCBI Taxonomy" id="2035412"/>
    <lineage>
        <taxon>Bacteria</taxon>
        <taxon>Candidatus Fervidibacterota</taxon>
        <taxon>Candidatus Fervidibacter</taxon>
    </lineage>
</organism>
<comment type="similarity">
    <text evidence="2 6">Belongs to the cytochrome c oxidase subunit 3 family.</text>
</comment>
<evidence type="ECO:0000313" key="11">
    <source>
        <dbReference type="Proteomes" id="UP000236173"/>
    </source>
</evidence>
<evidence type="ECO:0000256" key="4">
    <source>
        <dbReference type="ARBA" id="ARBA00022989"/>
    </source>
</evidence>
<evidence type="ECO:0000256" key="5">
    <source>
        <dbReference type="ARBA" id="ARBA00023136"/>
    </source>
</evidence>
<dbReference type="InterPro" id="IPR035973">
    <property type="entry name" value="Cyt_c_oxidase_su3-like_sf"/>
</dbReference>
<evidence type="ECO:0000256" key="3">
    <source>
        <dbReference type="ARBA" id="ARBA00022692"/>
    </source>
</evidence>
<dbReference type="InterPro" id="IPR024791">
    <property type="entry name" value="Cyt_c/ubiquinol_Oxase_su3"/>
</dbReference>
<evidence type="ECO:0000256" key="8">
    <source>
        <dbReference type="SAM" id="Phobius"/>
    </source>
</evidence>
<accession>A0A2H5XAQ4</accession>
<reference evidence="11" key="1">
    <citation type="submission" date="2017-09" db="EMBL/GenBank/DDBJ databases">
        <title>Metaegenomics of thermophilic ammonia-oxidizing enrichment culture.</title>
        <authorList>
            <person name="Kato S."/>
            <person name="Suzuki K."/>
        </authorList>
    </citation>
    <scope>NUCLEOTIDE SEQUENCE [LARGE SCALE GENOMIC DNA]</scope>
</reference>
<dbReference type="GO" id="GO:0016491">
    <property type="term" value="F:oxidoreductase activity"/>
    <property type="evidence" value="ECO:0007669"/>
    <property type="project" value="UniProtKB-KW"/>
</dbReference>
<keyword evidence="10" id="KW-0560">Oxidoreductase</keyword>
<feature type="transmembrane region" description="Helical" evidence="8">
    <location>
        <begin position="94"/>
        <end position="114"/>
    </location>
</feature>
<dbReference type="CDD" id="cd02865">
    <property type="entry name" value="Heme_Cu_Oxidase_III_2"/>
    <property type="match status" value="1"/>
</dbReference>
<dbReference type="AlphaFoldDB" id="A0A2H5XAQ4"/>
<feature type="transmembrane region" description="Helical" evidence="8">
    <location>
        <begin position="57"/>
        <end position="79"/>
    </location>
</feature>
<comment type="caution">
    <text evidence="10">The sequence shown here is derived from an EMBL/GenBank/DDBJ whole genome shotgun (WGS) entry which is preliminary data.</text>
</comment>
<feature type="transmembrane region" description="Helical" evidence="8">
    <location>
        <begin position="207"/>
        <end position="226"/>
    </location>
</feature>
<dbReference type="InterPro" id="IPR000298">
    <property type="entry name" value="Cyt_c_oxidase-like_su3"/>
</dbReference>
<dbReference type="PANTHER" id="PTHR11403">
    <property type="entry name" value="CYTOCHROME C OXIDASE SUBUNIT III"/>
    <property type="match status" value="1"/>
</dbReference>
<feature type="domain" description="Heme-copper oxidase subunit III family profile" evidence="9">
    <location>
        <begin position="56"/>
        <end position="227"/>
    </location>
</feature>
<dbReference type="GO" id="GO:0005886">
    <property type="term" value="C:plasma membrane"/>
    <property type="evidence" value="ECO:0007669"/>
    <property type="project" value="UniProtKB-SubCell"/>
</dbReference>
<feature type="transmembrane region" description="Helical" evidence="8">
    <location>
        <begin position="126"/>
        <end position="144"/>
    </location>
</feature>
<dbReference type="PANTHER" id="PTHR11403:SF10">
    <property type="entry name" value="CYTOCHROME C OXIDASE"/>
    <property type="match status" value="1"/>
</dbReference>
<gene>
    <name evidence="10" type="primary">ctaE</name>
    <name evidence="10" type="ORF">HRbin17_00774</name>
</gene>
<dbReference type="Proteomes" id="UP000236173">
    <property type="component" value="Unassembled WGS sequence"/>
</dbReference>
<evidence type="ECO:0000256" key="6">
    <source>
        <dbReference type="RuleBase" id="RU003376"/>
    </source>
</evidence>
<keyword evidence="5 8" id="KW-0472">Membrane</keyword>
<keyword evidence="4 8" id="KW-1133">Transmembrane helix</keyword>
<sequence>MVSARARTLHMAGEPNMVRTKPKGTTVNIDDPGNGDGWSGDGWAQGGEGLPIPTARLGLWLFLGAATMLFAAFSSAYLVRMPMSDWRSVPKPPILWLNTLVLIFSSVTVQWAWVSARKGKLDALRNGLLVTTMLGALFVAGQLTAWRQLVAAGVYLQTNPASSFFYLLTAMHGLHLLGGIVALMWATAKAWRAEYTPANHLGVELCAVYWHFLTLVWLWLLILLSLR</sequence>
<feature type="transmembrane region" description="Helical" evidence="8">
    <location>
        <begin position="164"/>
        <end position="186"/>
    </location>
</feature>
<keyword evidence="3 6" id="KW-0812">Transmembrane</keyword>